<organism evidence="1 2">
    <name type="scientific">Brachionus plicatilis</name>
    <name type="common">Marine rotifer</name>
    <name type="synonym">Brachionus muelleri</name>
    <dbReference type="NCBI Taxonomy" id="10195"/>
    <lineage>
        <taxon>Eukaryota</taxon>
        <taxon>Metazoa</taxon>
        <taxon>Spiralia</taxon>
        <taxon>Gnathifera</taxon>
        <taxon>Rotifera</taxon>
        <taxon>Eurotatoria</taxon>
        <taxon>Monogononta</taxon>
        <taxon>Pseudotrocha</taxon>
        <taxon>Ploima</taxon>
        <taxon>Brachionidae</taxon>
        <taxon>Brachionus</taxon>
    </lineage>
</organism>
<protein>
    <submittedName>
        <fullName evidence="1">Uncharacterized protein</fullName>
    </submittedName>
</protein>
<name>A0A3M7RJP1_BRAPC</name>
<reference evidence="1 2" key="1">
    <citation type="journal article" date="2018" name="Sci. Rep.">
        <title>Genomic signatures of local adaptation to the degree of environmental predictability in rotifers.</title>
        <authorList>
            <person name="Franch-Gras L."/>
            <person name="Hahn C."/>
            <person name="Garcia-Roger E.M."/>
            <person name="Carmona M.J."/>
            <person name="Serra M."/>
            <person name="Gomez A."/>
        </authorList>
    </citation>
    <scope>NUCLEOTIDE SEQUENCE [LARGE SCALE GENOMIC DNA]</scope>
    <source>
        <strain evidence="1">HYR1</strain>
    </source>
</reference>
<keyword evidence="2" id="KW-1185">Reference proteome</keyword>
<dbReference type="AlphaFoldDB" id="A0A3M7RJP1"/>
<comment type="caution">
    <text evidence="1">The sequence shown here is derived from an EMBL/GenBank/DDBJ whole genome shotgun (WGS) entry which is preliminary data.</text>
</comment>
<dbReference type="EMBL" id="REGN01003214">
    <property type="protein sequence ID" value="RNA23793.1"/>
    <property type="molecule type" value="Genomic_DNA"/>
</dbReference>
<sequence>MLVIGIFVTESLEWVPNSVRFLALNLILKTSGDLVAKLELSTKAPLDKDINIYLFEIIWINSSSVEKMF</sequence>
<gene>
    <name evidence="1" type="ORF">BpHYR1_014441</name>
</gene>
<dbReference type="Proteomes" id="UP000276133">
    <property type="component" value="Unassembled WGS sequence"/>
</dbReference>
<accession>A0A3M7RJP1</accession>
<evidence type="ECO:0000313" key="1">
    <source>
        <dbReference type="EMBL" id="RNA23793.1"/>
    </source>
</evidence>
<evidence type="ECO:0000313" key="2">
    <source>
        <dbReference type="Proteomes" id="UP000276133"/>
    </source>
</evidence>
<proteinExistence type="predicted"/>